<dbReference type="OrthoDB" id="5956784at2"/>
<evidence type="ECO:0000313" key="3">
    <source>
        <dbReference type="Proteomes" id="UP000253083"/>
    </source>
</evidence>
<dbReference type="AlphaFoldDB" id="A0A395JKF9"/>
<dbReference type="InterPro" id="IPR059226">
    <property type="entry name" value="Choice_anch_Q_dom"/>
</dbReference>
<dbReference type="SMART" id="SM00710">
    <property type="entry name" value="PbH1"/>
    <property type="match status" value="6"/>
</dbReference>
<keyword evidence="3" id="KW-1185">Reference proteome</keyword>
<organism evidence="2 3">
    <name type="scientific">Arenicella xantha</name>
    <dbReference type="NCBI Taxonomy" id="644221"/>
    <lineage>
        <taxon>Bacteria</taxon>
        <taxon>Pseudomonadati</taxon>
        <taxon>Pseudomonadota</taxon>
        <taxon>Gammaproteobacteria</taxon>
        <taxon>Arenicellales</taxon>
        <taxon>Arenicellaceae</taxon>
        <taxon>Arenicella</taxon>
    </lineage>
</organism>
<evidence type="ECO:0000256" key="1">
    <source>
        <dbReference type="SAM" id="MobiDB-lite"/>
    </source>
</evidence>
<dbReference type="PANTHER" id="PTHR11319:SF35">
    <property type="entry name" value="OUTER MEMBRANE PROTEIN PMPC-RELATED"/>
    <property type="match status" value="1"/>
</dbReference>
<protein>
    <submittedName>
        <fullName evidence="2">Putative outer membrane repeat protein</fullName>
    </submittedName>
</protein>
<dbReference type="Proteomes" id="UP000253083">
    <property type="component" value="Unassembled WGS sequence"/>
</dbReference>
<proteinExistence type="predicted"/>
<accession>A0A395JKF9</accession>
<gene>
    <name evidence="2" type="ORF">DFR28_102458</name>
</gene>
<dbReference type="PANTHER" id="PTHR11319">
    <property type="entry name" value="G PROTEIN-COUPLED RECEPTOR-RELATED"/>
    <property type="match status" value="1"/>
</dbReference>
<dbReference type="RefSeq" id="WP_113953842.1">
    <property type="nucleotide sequence ID" value="NZ_QNRT01000002.1"/>
</dbReference>
<sequence>MKSNRIEKPSASTAISLTPLNLAIRASIIGLGLAHSAVQANTISVNSNLDTNSVTGCSLREAIASANNPSSLGNGCVSGGIPTSTDTITFANSLASNTITLLAGALELESKNIEINASSITGGITIDANNASRVLYINSATVSLLNLNITGGSASIGGGVVAINSAKLSLSDSRVFGNSANLGGGGIYASTVSTSLSLNNSAVSENVAGLGGGIYLNSASVSLNSSVISSNLADNGGGIYAHNSASVNIDSGIVSANFAIRGGGIHAVNSASVSLINSTVSGNSASSGGGIQISDYASASLSGSNILSNHAYNGGGIFTRNYTRMSISNSSVSSNSAYYAGGGVFAGNYANVSLVNSTVSSNLSNYRGGGINANSGSITLINSTVSDNSADLYGGGVAASSATINLSNSIIANSLGDGDCDNIDSTITVDYATIIEDASCGASRFGDPGLLPLANNGGSTDTHALSLTSPAIGTANPSQCPSTDQRGEVRDIAGMFVPIVTASKKIAVINLDGECDVGAFEI</sequence>
<dbReference type="InParanoid" id="A0A395JKF9"/>
<feature type="compositionally biased region" description="Polar residues" evidence="1">
    <location>
        <begin position="465"/>
        <end position="484"/>
    </location>
</feature>
<comment type="caution">
    <text evidence="2">The sequence shown here is derived from an EMBL/GenBank/DDBJ whole genome shotgun (WGS) entry which is preliminary data.</text>
</comment>
<evidence type="ECO:0000313" key="2">
    <source>
        <dbReference type="EMBL" id="RBP51039.1"/>
    </source>
</evidence>
<reference evidence="2 3" key="1">
    <citation type="submission" date="2018-06" db="EMBL/GenBank/DDBJ databases">
        <title>Genomic Encyclopedia of Type Strains, Phase IV (KMG-IV): sequencing the most valuable type-strain genomes for metagenomic binning, comparative biology and taxonomic classification.</title>
        <authorList>
            <person name="Goeker M."/>
        </authorList>
    </citation>
    <scope>NUCLEOTIDE SEQUENCE [LARGE SCALE GENOMIC DNA]</scope>
    <source>
        <strain evidence="2 3">DSM 24032</strain>
    </source>
</reference>
<dbReference type="InterPro" id="IPR006626">
    <property type="entry name" value="PbH1"/>
</dbReference>
<dbReference type="InterPro" id="IPR011050">
    <property type="entry name" value="Pectin_lyase_fold/virulence"/>
</dbReference>
<name>A0A395JKF9_9GAMM</name>
<feature type="region of interest" description="Disordered" evidence="1">
    <location>
        <begin position="465"/>
        <end position="485"/>
    </location>
</feature>
<dbReference type="SUPFAM" id="SSF51126">
    <property type="entry name" value="Pectin lyase-like"/>
    <property type="match status" value="2"/>
</dbReference>
<dbReference type="EMBL" id="QNRT01000002">
    <property type="protein sequence ID" value="RBP51039.1"/>
    <property type="molecule type" value="Genomic_DNA"/>
</dbReference>
<dbReference type="NCBIfam" id="NF041518">
    <property type="entry name" value="choice_anch_Q"/>
    <property type="match status" value="1"/>
</dbReference>